<dbReference type="AlphaFoldDB" id="A0A5A7UN88"/>
<evidence type="ECO:0000313" key="4">
    <source>
        <dbReference type="EMBL" id="KAA0057322.1"/>
    </source>
</evidence>
<feature type="compositionally biased region" description="Low complexity" evidence="2">
    <location>
        <begin position="260"/>
        <end position="270"/>
    </location>
</feature>
<accession>A0A5A7UN88</accession>
<dbReference type="Pfam" id="PF02469">
    <property type="entry name" value="Fasciclin"/>
    <property type="match status" value="1"/>
</dbReference>
<evidence type="ECO:0000313" key="7">
    <source>
        <dbReference type="Proteomes" id="UP000321947"/>
    </source>
</evidence>
<evidence type="ECO:0000259" key="3">
    <source>
        <dbReference type="PROSITE" id="PS50213"/>
    </source>
</evidence>
<feature type="domain" description="FAS1" evidence="3">
    <location>
        <begin position="37"/>
        <end position="173"/>
    </location>
</feature>
<dbReference type="Proteomes" id="UP000321947">
    <property type="component" value="Unassembled WGS sequence"/>
</dbReference>
<comment type="caution">
    <text evidence="4">The sequence shown here is derived from an EMBL/GenBank/DDBJ whole genome shotgun (WGS) entry which is preliminary data.</text>
</comment>
<dbReference type="EMBL" id="SSTD01010068">
    <property type="protein sequence ID" value="TYK13412.1"/>
    <property type="molecule type" value="Genomic_DNA"/>
</dbReference>
<name>A0A5A7UN88_CUCMM</name>
<protein>
    <submittedName>
        <fullName evidence="4">Fasciclin-like arabinogalactan protein 19</fullName>
    </submittedName>
</protein>
<sequence length="343" mass="37408">MAFQVRMKIGLRLHVAILVISLLLTKTSFVSSIPTQELDAMLSVVRAQGYNLFSNAITTSDLHLDLLTAAPNASFTFFAPTDSSLFALAMTQSAFTYTATLRYHCLPRRLSLSDLNRFPSQVIQTLLPSQYVSLTRRLRGSSSDAIFVNGINIVLPGLYYSRHVAVHGLEGILSLHSQIQFPYYSLPPLPPFRPSAPSSFPPEENRDFTGPAADPSIGISSVSPPISPSNSLNKTIDLPFNHIFLGPSPGRSNFQFEPPVMSSVSPSTSPIHPPAVSNEVTPSMPSMSTSAAWMTKPEDGLSGETVEEYEPLNWTPFGFTEENSKNIDVEDSHPRPNVAASLN</sequence>
<evidence type="ECO:0000256" key="1">
    <source>
        <dbReference type="ARBA" id="ARBA00007843"/>
    </source>
</evidence>
<gene>
    <name evidence="5" type="ORF">E5676_scaffold496G00280</name>
    <name evidence="4" type="ORF">E6C27_scaffold280G001710</name>
</gene>
<dbReference type="OrthoDB" id="1937685at2759"/>
<dbReference type="PANTHER" id="PTHR33985:SF15">
    <property type="entry name" value="FASCICLIN-LIKE ARABINOGALACTAN PROTEIN 19"/>
    <property type="match status" value="1"/>
</dbReference>
<dbReference type="InterPro" id="IPR036378">
    <property type="entry name" value="FAS1_dom_sf"/>
</dbReference>
<feature type="region of interest" description="Disordered" evidence="2">
    <location>
        <begin position="260"/>
        <end position="343"/>
    </location>
</feature>
<proteinExistence type="inferred from homology"/>
<dbReference type="STRING" id="1194695.A0A5A7UN88"/>
<dbReference type="PROSITE" id="PS50213">
    <property type="entry name" value="FAS1"/>
    <property type="match status" value="1"/>
</dbReference>
<evidence type="ECO:0000313" key="6">
    <source>
        <dbReference type="Proteomes" id="UP000321393"/>
    </source>
</evidence>
<evidence type="ECO:0000313" key="5">
    <source>
        <dbReference type="EMBL" id="TYK13412.1"/>
    </source>
</evidence>
<dbReference type="SMART" id="SM00554">
    <property type="entry name" value="FAS1"/>
    <property type="match status" value="1"/>
</dbReference>
<evidence type="ECO:0000256" key="2">
    <source>
        <dbReference type="SAM" id="MobiDB-lite"/>
    </source>
</evidence>
<reference evidence="6 7" key="1">
    <citation type="submission" date="2019-08" db="EMBL/GenBank/DDBJ databases">
        <title>Draft genome sequences of two oriental melons (Cucumis melo L. var makuwa).</title>
        <authorList>
            <person name="Kwon S.-Y."/>
        </authorList>
    </citation>
    <scope>NUCLEOTIDE SEQUENCE [LARGE SCALE GENOMIC DNA]</scope>
    <source>
        <strain evidence="7">cv. Chang Bougi</strain>
        <strain evidence="6">cv. SW 3</strain>
        <tissue evidence="4">Leaf</tissue>
    </source>
</reference>
<feature type="compositionally biased region" description="Polar residues" evidence="2">
    <location>
        <begin position="278"/>
        <end position="292"/>
    </location>
</feature>
<dbReference type="Gene3D" id="2.30.180.10">
    <property type="entry name" value="FAS1 domain"/>
    <property type="match status" value="1"/>
</dbReference>
<dbReference type="Proteomes" id="UP000321393">
    <property type="component" value="Unassembled WGS sequence"/>
</dbReference>
<feature type="compositionally biased region" description="Low complexity" evidence="2">
    <location>
        <begin position="215"/>
        <end position="224"/>
    </location>
</feature>
<feature type="compositionally biased region" description="Basic and acidic residues" evidence="2">
    <location>
        <begin position="322"/>
        <end position="334"/>
    </location>
</feature>
<dbReference type="PANTHER" id="PTHR33985">
    <property type="entry name" value="OS02G0491300 PROTEIN-RELATED"/>
    <property type="match status" value="1"/>
</dbReference>
<dbReference type="SUPFAM" id="SSF82153">
    <property type="entry name" value="FAS1 domain"/>
    <property type="match status" value="1"/>
</dbReference>
<organism evidence="4 6">
    <name type="scientific">Cucumis melo var. makuwa</name>
    <name type="common">Oriental melon</name>
    <dbReference type="NCBI Taxonomy" id="1194695"/>
    <lineage>
        <taxon>Eukaryota</taxon>
        <taxon>Viridiplantae</taxon>
        <taxon>Streptophyta</taxon>
        <taxon>Embryophyta</taxon>
        <taxon>Tracheophyta</taxon>
        <taxon>Spermatophyta</taxon>
        <taxon>Magnoliopsida</taxon>
        <taxon>eudicotyledons</taxon>
        <taxon>Gunneridae</taxon>
        <taxon>Pentapetalae</taxon>
        <taxon>rosids</taxon>
        <taxon>fabids</taxon>
        <taxon>Cucurbitales</taxon>
        <taxon>Cucurbitaceae</taxon>
        <taxon>Benincaseae</taxon>
        <taxon>Cucumis</taxon>
    </lineage>
</organism>
<dbReference type="InterPro" id="IPR000782">
    <property type="entry name" value="FAS1_domain"/>
</dbReference>
<feature type="region of interest" description="Disordered" evidence="2">
    <location>
        <begin position="194"/>
        <end position="224"/>
    </location>
</feature>
<dbReference type="EMBL" id="SSTE01007195">
    <property type="protein sequence ID" value="KAA0057322.1"/>
    <property type="molecule type" value="Genomic_DNA"/>
</dbReference>
<dbReference type="InterPro" id="IPR052806">
    <property type="entry name" value="Fasciclin-like_AGP"/>
</dbReference>
<comment type="similarity">
    <text evidence="1">Belongs to the fasciclin-like AGP family.</text>
</comment>